<organism evidence="1">
    <name type="scientific">uncultured bacterium</name>
    <name type="common">gcode 4</name>
    <dbReference type="NCBI Taxonomy" id="1234023"/>
    <lineage>
        <taxon>Bacteria</taxon>
        <taxon>environmental samples</taxon>
    </lineage>
</organism>
<proteinExistence type="predicted"/>
<dbReference type="AlphaFoldDB" id="K2G3D0"/>
<evidence type="ECO:0000313" key="1">
    <source>
        <dbReference type="EMBL" id="EKE29703.1"/>
    </source>
</evidence>
<reference evidence="1" key="1">
    <citation type="journal article" date="2012" name="Science">
        <title>Fermentation, hydrogen, and sulfur metabolism in multiple uncultivated bacterial phyla.</title>
        <authorList>
            <person name="Wrighton K.C."/>
            <person name="Thomas B.C."/>
            <person name="Sharon I."/>
            <person name="Miller C.S."/>
            <person name="Castelle C.J."/>
            <person name="VerBerkmoes N.C."/>
            <person name="Wilkins M.J."/>
            <person name="Hettich R.L."/>
            <person name="Lipton M.S."/>
            <person name="Williams K.H."/>
            <person name="Long P.E."/>
            <person name="Banfield J.F."/>
        </authorList>
    </citation>
    <scope>NUCLEOTIDE SEQUENCE [LARGE SCALE GENOMIC DNA]</scope>
</reference>
<name>K2G3D0_9BACT</name>
<protein>
    <submittedName>
        <fullName evidence="1">Uncharacterized protein</fullName>
    </submittedName>
</protein>
<sequence>MPNKLAASNEIGAEASVINLSETGKAGEICVGPFVNSILDIRHNPSVTNISWSKESRHDEEDNHPAVRKLSALEERFSSYSLEMKKLREIKVIKWWYLKVWWYEIKMHIETAEEYPDIWRFGYRWFSVFDARWVEAYSQNHRIPTTEELAIIIDAFPWKELFEQWKVAISLLNLPKIWLRNPNPLKRIFTWKSETAFLRTANADDAFVFTDRGVCIEQIWAKFACPIILIKS</sequence>
<gene>
    <name evidence="1" type="ORF">ACD_2C00116G0001</name>
</gene>
<dbReference type="EMBL" id="AMFJ01000116">
    <property type="protein sequence ID" value="EKE29703.1"/>
    <property type="molecule type" value="Genomic_DNA"/>
</dbReference>
<comment type="caution">
    <text evidence="1">The sequence shown here is derived from an EMBL/GenBank/DDBJ whole genome shotgun (WGS) entry which is preliminary data.</text>
</comment>
<accession>K2G3D0</accession>